<reference evidence="1 2" key="1">
    <citation type="journal article" date="2017" name="Genome Biol. Evol.">
        <title>Phytophthora megakarya and P. palmivora, closely related causal agents of cacao black pod rot, underwent increases in genome sizes and gene numbers by different mechanisms.</title>
        <authorList>
            <person name="Ali S.S."/>
            <person name="Shao J."/>
            <person name="Lary D.J."/>
            <person name="Kronmiller B."/>
            <person name="Shen D."/>
            <person name="Strem M.D."/>
            <person name="Amoako-Attah I."/>
            <person name="Akrofi A.Y."/>
            <person name="Begoude B.A."/>
            <person name="Ten Hoopen G.M."/>
            <person name="Coulibaly K."/>
            <person name="Kebe B.I."/>
            <person name="Melnick R.L."/>
            <person name="Guiltinan M.J."/>
            <person name="Tyler B.M."/>
            <person name="Meinhardt L.W."/>
            <person name="Bailey B.A."/>
        </authorList>
    </citation>
    <scope>NUCLEOTIDE SEQUENCE [LARGE SCALE GENOMIC DNA]</scope>
    <source>
        <strain evidence="2">sbr112.9</strain>
    </source>
</reference>
<comment type="caution">
    <text evidence="1">The sequence shown here is derived from an EMBL/GenBank/DDBJ whole genome shotgun (WGS) entry which is preliminary data.</text>
</comment>
<organism evidence="1 2">
    <name type="scientific">Phytophthora palmivora</name>
    <dbReference type="NCBI Taxonomy" id="4796"/>
    <lineage>
        <taxon>Eukaryota</taxon>
        <taxon>Sar</taxon>
        <taxon>Stramenopiles</taxon>
        <taxon>Oomycota</taxon>
        <taxon>Peronosporomycetes</taxon>
        <taxon>Peronosporales</taxon>
        <taxon>Peronosporaceae</taxon>
        <taxon>Phytophthora</taxon>
    </lineage>
</organism>
<dbReference type="Proteomes" id="UP000237271">
    <property type="component" value="Unassembled WGS sequence"/>
</dbReference>
<sequence length="140" mass="15712">MQQPITRCVRLLGARGFASHAKAHVHMPETAMLTNNVRFVFNVLEIKSSNVFLLLQATHRFERKGWEYSAYMGMLGGPIVLFLGLTNVPETDSEVFAREEALAKRAGTEFLVRRPSGPANTRYSYVKSSEIGEPPVLEEE</sequence>
<gene>
    <name evidence="1" type="ORF">PHPALM_7012</name>
</gene>
<dbReference type="OrthoDB" id="66296at2759"/>
<accession>A0A2P4YDE5</accession>
<name>A0A2P4YDE5_9STRA</name>
<dbReference type="AlphaFoldDB" id="A0A2P4YDE5"/>
<protein>
    <submittedName>
        <fullName evidence="1">Uncharacterized protein</fullName>
    </submittedName>
</protein>
<evidence type="ECO:0000313" key="2">
    <source>
        <dbReference type="Proteomes" id="UP000237271"/>
    </source>
</evidence>
<proteinExistence type="predicted"/>
<evidence type="ECO:0000313" key="1">
    <source>
        <dbReference type="EMBL" id="POM75830.1"/>
    </source>
</evidence>
<dbReference type="EMBL" id="NCKW01003636">
    <property type="protein sequence ID" value="POM75830.1"/>
    <property type="molecule type" value="Genomic_DNA"/>
</dbReference>
<keyword evidence="2" id="KW-1185">Reference proteome</keyword>